<evidence type="ECO:0000313" key="5">
    <source>
        <dbReference type="Proteomes" id="UP000626109"/>
    </source>
</evidence>
<keyword evidence="1" id="KW-0175">Coiled coil</keyword>
<proteinExistence type="predicted"/>
<feature type="coiled-coil region" evidence="1">
    <location>
        <begin position="195"/>
        <end position="229"/>
    </location>
</feature>
<gene>
    <name evidence="4" type="ORF">PGLA2088_LOCUS23493</name>
</gene>
<evidence type="ECO:0000256" key="3">
    <source>
        <dbReference type="SAM" id="SignalP"/>
    </source>
</evidence>
<feature type="region of interest" description="Disordered" evidence="2">
    <location>
        <begin position="322"/>
        <end position="365"/>
    </location>
</feature>
<comment type="caution">
    <text evidence="4">The sequence shown here is derived from an EMBL/GenBank/DDBJ whole genome shotgun (WGS) entry which is preliminary data.</text>
</comment>
<feature type="chain" id="PRO_5032680640" evidence="3">
    <location>
        <begin position="28"/>
        <end position="392"/>
    </location>
</feature>
<dbReference type="Proteomes" id="UP000626109">
    <property type="component" value="Unassembled WGS sequence"/>
</dbReference>
<protein>
    <submittedName>
        <fullName evidence="4">Uncharacterized protein</fullName>
    </submittedName>
</protein>
<feature type="signal peptide" evidence="3">
    <location>
        <begin position="1"/>
        <end position="27"/>
    </location>
</feature>
<organism evidence="4 5">
    <name type="scientific">Polarella glacialis</name>
    <name type="common">Dinoflagellate</name>
    <dbReference type="NCBI Taxonomy" id="89957"/>
    <lineage>
        <taxon>Eukaryota</taxon>
        <taxon>Sar</taxon>
        <taxon>Alveolata</taxon>
        <taxon>Dinophyceae</taxon>
        <taxon>Suessiales</taxon>
        <taxon>Suessiaceae</taxon>
        <taxon>Polarella</taxon>
    </lineage>
</organism>
<evidence type="ECO:0000256" key="1">
    <source>
        <dbReference type="SAM" id="Coils"/>
    </source>
</evidence>
<name>A0A813JPT6_POLGL</name>
<evidence type="ECO:0000313" key="4">
    <source>
        <dbReference type="EMBL" id="CAE8683523.1"/>
    </source>
</evidence>
<reference evidence="4" key="1">
    <citation type="submission" date="2021-02" db="EMBL/GenBank/DDBJ databases">
        <authorList>
            <person name="Dougan E. K."/>
            <person name="Rhodes N."/>
            <person name="Thang M."/>
            <person name="Chan C."/>
        </authorList>
    </citation>
    <scope>NUCLEOTIDE SEQUENCE</scope>
</reference>
<evidence type="ECO:0000256" key="2">
    <source>
        <dbReference type="SAM" id="MobiDB-lite"/>
    </source>
</evidence>
<sequence>MWIQFWRSCKPLHVWVCGVRSYIFALATPGMHQSCFGYNSDGLAQSLYYYCCCCCCCCFCCCRNGRLPACRSPSMDLQNRPAQAPIGSLDGLVPKAWQQGDGEPLPLSKGLGYSMRHGQTLTPQAPWMASASGMGAGRRASASTCTSLEADAQQVLEDCSKWLQGNRLDMGHAHEKATRFGQMALQVEAWLPEAERQSRLEAERLRLECQQLSLELEAAKDKKREHQTRELDCKAERFGQAHRQGRKDQIARRRQQMDQLMFLMKIVSHPAELLQGDNPRGQETLEQVGQENSKVLMQLCSSVPSGPDKLQLWLPMPKAIGASPSTLSRESRNSSCGSWHASKTWSLSTGQDSEGFPGGTGQILPEPRAVDELDLGGNDLGGLPAPQLCKSV</sequence>
<feature type="compositionally biased region" description="Polar residues" evidence="2">
    <location>
        <begin position="323"/>
        <end position="352"/>
    </location>
</feature>
<dbReference type="AlphaFoldDB" id="A0A813JPT6"/>
<accession>A0A813JPT6</accession>
<keyword evidence="3" id="KW-0732">Signal</keyword>
<dbReference type="EMBL" id="CAJNNW010026201">
    <property type="protein sequence ID" value="CAE8683523.1"/>
    <property type="molecule type" value="Genomic_DNA"/>
</dbReference>